<evidence type="ECO:0000256" key="3">
    <source>
        <dbReference type="RuleBase" id="RU004508"/>
    </source>
</evidence>
<dbReference type="RefSeq" id="WP_174411151.1">
    <property type="nucleotide sequence ID" value="NZ_BLVP01000043.1"/>
</dbReference>
<reference evidence="4 5" key="1">
    <citation type="submission" date="2020-05" db="EMBL/GenBank/DDBJ databases">
        <title>Draft genome sequence of Desulfovibrio psychrotolerans JS1T.</title>
        <authorList>
            <person name="Ueno A."/>
            <person name="Tamazawa S."/>
            <person name="Tamamura S."/>
            <person name="Murakami T."/>
            <person name="Kiyama T."/>
            <person name="Inomata H."/>
            <person name="Amano Y."/>
            <person name="Miyakawa K."/>
            <person name="Tamaki H."/>
            <person name="Naganuma T."/>
            <person name="Kaneko K."/>
        </authorList>
    </citation>
    <scope>NUCLEOTIDE SEQUENCE [LARGE SCALE GENOMIC DNA]</scope>
    <source>
        <strain evidence="4 5">JS1</strain>
    </source>
</reference>
<dbReference type="InterPro" id="IPR015422">
    <property type="entry name" value="PyrdxlP-dep_Trfase_small"/>
</dbReference>
<dbReference type="CDD" id="cd00616">
    <property type="entry name" value="AHBA_syn"/>
    <property type="match status" value="1"/>
</dbReference>
<dbReference type="AlphaFoldDB" id="A0A7J0BXW4"/>
<dbReference type="GO" id="GO:0000271">
    <property type="term" value="P:polysaccharide biosynthetic process"/>
    <property type="evidence" value="ECO:0007669"/>
    <property type="project" value="TreeGrafter"/>
</dbReference>
<keyword evidence="4" id="KW-0032">Aminotransferase</keyword>
<evidence type="ECO:0000256" key="2">
    <source>
        <dbReference type="PIRSR" id="PIRSR000390-2"/>
    </source>
</evidence>
<dbReference type="GO" id="GO:0008483">
    <property type="term" value="F:transaminase activity"/>
    <property type="evidence" value="ECO:0007669"/>
    <property type="project" value="UniProtKB-KW"/>
</dbReference>
<organism evidence="4 5">
    <name type="scientific">Desulfovibrio psychrotolerans</name>
    <dbReference type="NCBI Taxonomy" id="415242"/>
    <lineage>
        <taxon>Bacteria</taxon>
        <taxon>Pseudomonadati</taxon>
        <taxon>Thermodesulfobacteriota</taxon>
        <taxon>Desulfovibrionia</taxon>
        <taxon>Desulfovibrionales</taxon>
        <taxon>Desulfovibrionaceae</taxon>
        <taxon>Desulfovibrio</taxon>
    </lineage>
</organism>
<proteinExistence type="inferred from homology"/>
<keyword evidence="5" id="KW-1185">Reference proteome</keyword>
<dbReference type="SUPFAM" id="SSF53383">
    <property type="entry name" value="PLP-dependent transferases"/>
    <property type="match status" value="1"/>
</dbReference>
<dbReference type="PIRSF" id="PIRSF000390">
    <property type="entry name" value="PLP_StrS"/>
    <property type="match status" value="1"/>
</dbReference>
<accession>A0A7J0BXW4</accession>
<dbReference type="InterPro" id="IPR015421">
    <property type="entry name" value="PyrdxlP-dep_Trfase_major"/>
</dbReference>
<dbReference type="Proteomes" id="UP000503820">
    <property type="component" value="Unassembled WGS sequence"/>
</dbReference>
<sequence>MEFIDLSRQQKRIAEAIRLRTEAVFSHGHYIMGPEVKELESRLAEYAGSRHCLSCSSGSDALLMLLMAWEVGPGDAVFVPAFTFFATAEMPALLGATPIFVDIDPVTFNMDPACLARAVQAVKLQDVSLHPLPPAALEAAPLRARCVIPVDLFGQAAAYEQILPLAESEGLLVLEDGAQAFGGTWMGKRVCGLGCHGAATSFFPAKPLGCYGDGGAIFTDDDALAAELASVRVHGKGTDKYDNRRIGINGRLDTMQAAILLPKLDIFAEELERREQVAAWYARGLSDACGVTVPRLAGGRTSVFAQYTIRVPQGRSDLASALKEQGIPTNIYYPKPLHVQGAFAEHGLAADAFPVAAQSCEEVLSLPFHPYMERDEVERVCAVISDHCS</sequence>
<dbReference type="Pfam" id="PF01041">
    <property type="entry name" value="DegT_DnrJ_EryC1"/>
    <property type="match status" value="1"/>
</dbReference>
<feature type="active site" description="Proton acceptor" evidence="1">
    <location>
        <position position="206"/>
    </location>
</feature>
<keyword evidence="4" id="KW-0808">Transferase</keyword>
<dbReference type="Gene3D" id="3.40.640.10">
    <property type="entry name" value="Type I PLP-dependent aspartate aminotransferase-like (Major domain)"/>
    <property type="match status" value="1"/>
</dbReference>
<dbReference type="Gene3D" id="3.90.1150.10">
    <property type="entry name" value="Aspartate Aminotransferase, domain 1"/>
    <property type="match status" value="1"/>
</dbReference>
<evidence type="ECO:0000256" key="1">
    <source>
        <dbReference type="PIRSR" id="PIRSR000390-1"/>
    </source>
</evidence>
<dbReference type="PANTHER" id="PTHR30244:SF42">
    <property type="entry name" value="UDP-2-ACETAMIDO-2-DEOXY-3-OXO-D-GLUCURONATE AMINOTRANSFERASE"/>
    <property type="match status" value="1"/>
</dbReference>
<comment type="caution">
    <text evidence="4">The sequence shown here is derived from an EMBL/GenBank/DDBJ whole genome shotgun (WGS) entry which is preliminary data.</text>
</comment>
<dbReference type="InterPro" id="IPR000653">
    <property type="entry name" value="DegT/StrS_aminotransferase"/>
</dbReference>
<name>A0A7J0BXW4_9BACT</name>
<dbReference type="EMBL" id="BLVP01000043">
    <property type="protein sequence ID" value="GFM38538.1"/>
    <property type="molecule type" value="Genomic_DNA"/>
</dbReference>
<evidence type="ECO:0000313" key="5">
    <source>
        <dbReference type="Proteomes" id="UP000503820"/>
    </source>
</evidence>
<gene>
    <name evidence="4" type="ORF">DSM19430T_32220</name>
</gene>
<dbReference type="GO" id="GO:0030170">
    <property type="term" value="F:pyridoxal phosphate binding"/>
    <property type="evidence" value="ECO:0007669"/>
    <property type="project" value="TreeGrafter"/>
</dbReference>
<evidence type="ECO:0000313" key="4">
    <source>
        <dbReference type="EMBL" id="GFM38538.1"/>
    </source>
</evidence>
<keyword evidence="2 3" id="KW-0663">Pyridoxal phosphate</keyword>
<comment type="similarity">
    <text evidence="3">Belongs to the DegT/DnrJ/EryC1 family.</text>
</comment>
<dbReference type="PANTHER" id="PTHR30244">
    <property type="entry name" value="TRANSAMINASE"/>
    <property type="match status" value="1"/>
</dbReference>
<feature type="modified residue" description="N6-(pyridoxal phosphate)lysine" evidence="2">
    <location>
        <position position="206"/>
    </location>
</feature>
<protein>
    <submittedName>
        <fullName evidence="4">Aminotransferase DegT</fullName>
    </submittedName>
</protein>
<dbReference type="InterPro" id="IPR015424">
    <property type="entry name" value="PyrdxlP-dep_Trfase"/>
</dbReference>